<name>M7ZX77_TRIUA</name>
<reference evidence="1" key="1">
    <citation type="journal article" date="2013" name="Nature">
        <title>Draft genome of the wheat A-genome progenitor Triticum urartu.</title>
        <authorList>
            <person name="Ling H.Q."/>
            <person name="Zhao S."/>
            <person name="Liu D."/>
            <person name="Wang J."/>
            <person name="Sun H."/>
            <person name="Zhang C."/>
            <person name="Fan H."/>
            <person name="Li D."/>
            <person name="Dong L."/>
            <person name="Tao Y."/>
            <person name="Gao C."/>
            <person name="Wu H."/>
            <person name="Li Y."/>
            <person name="Cui Y."/>
            <person name="Guo X."/>
            <person name="Zheng S."/>
            <person name="Wang B."/>
            <person name="Yu K."/>
            <person name="Liang Q."/>
            <person name="Yang W."/>
            <person name="Lou X."/>
            <person name="Chen J."/>
            <person name="Feng M."/>
            <person name="Jian J."/>
            <person name="Zhang X."/>
            <person name="Luo G."/>
            <person name="Jiang Y."/>
            <person name="Liu J."/>
            <person name="Wang Z."/>
            <person name="Sha Y."/>
            <person name="Zhang B."/>
            <person name="Wu H."/>
            <person name="Tang D."/>
            <person name="Shen Q."/>
            <person name="Xue P."/>
            <person name="Zou S."/>
            <person name="Wang X."/>
            <person name="Liu X."/>
            <person name="Wang F."/>
            <person name="Yang Y."/>
            <person name="An X."/>
            <person name="Dong Z."/>
            <person name="Zhang K."/>
            <person name="Zhang X."/>
            <person name="Luo M.C."/>
            <person name="Dvorak J."/>
            <person name="Tong Y."/>
            <person name="Wang J."/>
            <person name="Yang H."/>
            <person name="Li Z."/>
            <person name="Wang D."/>
            <person name="Zhang A."/>
            <person name="Wang J."/>
        </authorList>
    </citation>
    <scope>NUCLEOTIDE SEQUENCE</scope>
</reference>
<accession>M7ZX77</accession>
<organism evidence="1">
    <name type="scientific">Triticum urartu</name>
    <name type="common">Red wild einkorn</name>
    <name type="synonym">Crithodium urartu</name>
    <dbReference type="NCBI Taxonomy" id="4572"/>
    <lineage>
        <taxon>Eukaryota</taxon>
        <taxon>Viridiplantae</taxon>
        <taxon>Streptophyta</taxon>
        <taxon>Embryophyta</taxon>
        <taxon>Tracheophyta</taxon>
        <taxon>Spermatophyta</taxon>
        <taxon>Magnoliopsida</taxon>
        <taxon>Liliopsida</taxon>
        <taxon>Poales</taxon>
        <taxon>Poaceae</taxon>
        <taxon>BOP clade</taxon>
        <taxon>Pooideae</taxon>
        <taxon>Triticodae</taxon>
        <taxon>Triticeae</taxon>
        <taxon>Triticinae</taxon>
        <taxon>Triticum</taxon>
    </lineage>
</organism>
<sequence length="175" mass="19430">MGGVAFAVLIELIIVVEVEPPGWSARGTNLMVIAGRRFQLRCHEAWIGLGELHHVQRTPLLSLWCALADGVPFPHGNNMYNMGNGLRLLDRLYLGRVELSPALDVCHRIVHVCDKLSGLQSDLDGVVGQLSTLNAMVCVWRLRQGSEAELHATEPDMAGIRLKRWANPAVEHRDR</sequence>
<dbReference type="EMBL" id="KD053614">
    <property type="protein sequence ID" value="EMS64662.1"/>
    <property type="molecule type" value="Genomic_DNA"/>
</dbReference>
<evidence type="ECO:0000313" key="1">
    <source>
        <dbReference type="EMBL" id="EMS64662.1"/>
    </source>
</evidence>
<dbReference type="AlphaFoldDB" id="M7ZX77"/>
<protein>
    <submittedName>
        <fullName evidence="1">Uncharacterized protein</fullName>
    </submittedName>
</protein>
<gene>
    <name evidence="1" type="ORF">TRIUR3_17352</name>
</gene>
<proteinExistence type="predicted"/>